<comment type="caution">
    <text evidence="1">The sequence shown here is derived from an EMBL/GenBank/DDBJ whole genome shotgun (WGS) entry which is preliminary data.</text>
</comment>
<name>A0A6G1AJE5_CROCR</name>
<feature type="non-terminal residue" evidence="1">
    <location>
        <position position="112"/>
    </location>
</feature>
<organism evidence="1 2">
    <name type="scientific">Crocuta crocuta</name>
    <name type="common">Spotted hyena</name>
    <dbReference type="NCBI Taxonomy" id="9678"/>
    <lineage>
        <taxon>Eukaryota</taxon>
        <taxon>Metazoa</taxon>
        <taxon>Chordata</taxon>
        <taxon>Craniata</taxon>
        <taxon>Vertebrata</taxon>
        <taxon>Euteleostomi</taxon>
        <taxon>Mammalia</taxon>
        <taxon>Eutheria</taxon>
        <taxon>Laurasiatheria</taxon>
        <taxon>Carnivora</taxon>
        <taxon>Feliformia</taxon>
        <taxon>Hyaenidae</taxon>
        <taxon>Crocuta</taxon>
    </lineage>
</organism>
<feature type="non-terminal residue" evidence="1">
    <location>
        <position position="1"/>
    </location>
</feature>
<sequence>RKETKMPTLTTPIQHCSRSLCQNNQARKNKRGIRIGKEEVKLSLLADDMILDTENPEGSTKKKKWLVLVKEFSKVTENKINVQKSVVFLYINNLSEKEIKEVIRFTNASKPV</sequence>
<dbReference type="Proteomes" id="UP000475037">
    <property type="component" value="Unassembled WGS sequence"/>
</dbReference>
<gene>
    <name evidence="1" type="ORF">FOF47_R04097</name>
</gene>
<accession>A0A6G1AJE5</accession>
<protein>
    <submittedName>
        <fullName evidence="1">LORF2 protein</fullName>
    </submittedName>
</protein>
<evidence type="ECO:0000313" key="1">
    <source>
        <dbReference type="EMBL" id="KAF0875918.1"/>
    </source>
</evidence>
<keyword evidence="2" id="KW-1185">Reference proteome</keyword>
<dbReference type="EMBL" id="VOAJ01005095">
    <property type="protein sequence ID" value="KAF0875918.1"/>
    <property type="molecule type" value="Genomic_DNA"/>
</dbReference>
<proteinExistence type="predicted"/>
<reference evidence="1 2" key="1">
    <citation type="submission" date="2019-11" db="EMBL/GenBank/DDBJ databases">
        <authorList>
            <person name="Yang C."/>
            <person name="Li F."/>
        </authorList>
    </citation>
    <scope>NUCLEOTIDE SEQUENCE [LARGE SCALE GENOMIC DNA]</scope>
    <source>
        <strain evidence="1">KB4526</strain>
        <tissue evidence="1">Muscle</tissue>
    </source>
</reference>
<evidence type="ECO:0000313" key="2">
    <source>
        <dbReference type="Proteomes" id="UP000475037"/>
    </source>
</evidence>
<dbReference type="AlphaFoldDB" id="A0A6G1AJE5"/>